<dbReference type="Proteomes" id="UP000015103">
    <property type="component" value="Unassembled WGS sequence"/>
</dbReference>
<dbReference type="EMBL" id="ACPB03016461">
    <property type="status" value="NOT_ANNOTATED_CDS"/>
    <property type="molecule type" value="Genomic_DNA"/>
</dbReference>
<accession>T1HEH8</accession>
<dbReference type="PANTHER" id="PTHR46880">
    <property type="entry name" value="RAS-ASSOCIATING DOMAIN-CONTAINING PROTEIN"/>
    <property type="match status" value="1"/>
</dbReference>
<dbReference type="Pfam" id="PF05699">
    <property type="entry name" value="Dimer_Tnp_hAT"/>
    <property type="match status" value="1"/>
</dbReference>
<dbReference type="EnsemblMetazoa" id="RPRC002450-RA">
    <property type="protein sequence ID" value="RPRC002450-PA"/>
    <property type="gene ID" value="RPRC002450"/>
</dbReference>
<dbReference type="VEuPathDB" id="VectorBase:RPRC002450"/>
<evidence type="ECO:0000259" key="1">
    <source>
        <dbReference type="Pfam" id="PF05699"/>
    </source>
</evidence>
<reference evidence="2" key="1">
    <citation type="submission" date="2015-05" db="UniProtKB">
        <authorList>
            <consortium name="EnsemblMetazoa"/>
        </authorList>
    </citation>
    <scope>IDENTIFICATION</scope>
</reference>
<dbReference type="InParanoid" id="T1HEH8"/>
<dbReference type="GO" id="GO:0046983">
    <property type="term" value="F:protein dimerization activity"/>
    <property type="evidence" value="ECO:0007669"/>
    <property type="project" value="InterPro"/>
</dbReference>
<name>T1HEH8_RHOPR</name>
<dbReference type="InterPro" id="IPR012337">
    <property type="entry name" value="RNaseH-like_sf"/>
</dbReference>
<evidence type="ECO:0000313" key="3">
    <source>
        <dbReference type="Proteomes" id="UP000015103"/>
    </source>
</evidence>
<feature type="domain" description="HAT C-terminal dimerisation" evidence="1">
    <location>
        <begin position="66"/>
        <end position="113"/>
    </location>
</feature>
<organism evidence="2 3">
    <name type="scientific">Rhodnius prolixus</name>
    <name type="common">Triatomid bug</name>
    <dbReference type="NCBI Taxonomy" id="13249"/>
    <lineage>
        <taxon>Eukaryota</taxon>
        <taxon>Metazoa</taxon>
        <taxon>Ecdysozoa</taxon>
        <taxon>Arthropoda</taxon>
        <taxon>Hexapoda</taxon>
        <taxon>Insecta</taxon>
        <taxon>Pterygota</taxon>
        <taxon>Neoptera</taxon>
        <taxon>Paraneoptera</taxon>
        <taxon>Hemiptera</taxon>
        <taxon>Heteroptera</taxon>
        <taxon>Panheteroptera</taxon>
        <taxon>Cimicomorpha</taxon>
        <taxon>Reduviidae</taxon>
        <taxon>Triatominae</taxon>
        <taxon>Rhodnius</taxon>
    </lineage>
</organism>
<dbReference type="AlphaFoldDB" id="T1HEH8"/>
<sequence length="152" mass="17778">MIESNLINEFRVLDPTEWPTDIETDHRENEIESLYTRFNLITSTTRCINAFRDYIENGGKEIPEDLQILIHYINTIPCSSPECERGFSNMNIILNEQRNTILIENLANLLFIKMNGPLQQLFNPDDYVKILLRSRHSADDNKIKKVQPKDPE</sequence>
<protein>
    <submittedName>
        <fullName evidence="2">Dimer_Tnp_hAT domain-containing protein</fullName>
    </submittedName>
</protein>
<dbReference type="HOGENOM" id="CLU_1724577_0_0_1"/>
<dbReference type="InterPro" id="IPR008906">
    <property type="entry name" value="HATC_C_dom"/>
</dbReference>
<dbReference type="PANTHER" id="PTHR46880:SF5">
    <property type="entry name" value="DUF4371 DOMAIN-CONTAINING PROTEIN"/>
    <property type="match status" value="1"/>
</dbReference>
<keyword evidence="3" id="KW-1185">Reference proteome</keyword>
<dbReference type="SUPFAM" id="SSF53098">
    <property type="entry name" value="Ribonuclease H-like"/>
    <property type="match status" value="1"/>
</dbReference>
<evidence type="ECO:0000313" key="2">
    <source>
        <dbReference type="EnsemblMetazoa" id="RPRC002450-PA"/>
    </source>
</evidence>
<proteinExistence type="predicted"/>